<reference evidence="3" key="1">
    <citation type="submission" date="2014-03" db="EMBL/GenBank/DDBJ databases">
        <authorList>
            <person name="Aksoy S."/>
            <person name="Warren W."/>
            <person name="Wilson R.K."/>
        </authorList>
    </citation>
    <scope>NUCLEOTIDE SEQUENCE [LARGE SCALE GENOMIC DNA]</scope>
    <source>
        <strain evidence="3">IAEA</strain>
    </source>
</reference>
<evidence type="ECO:0000313" key="2">
    <source>
        <dbReference type="EnsemblMetazoa" id="GPAI044195-PA"/>
    </source>
</evidence>
<dbReference type="SUPFAM" id="SSF64484">
    <property type="entry name" value="beta and beta-prime subunits of DNA dependent RNA-polymerase"/>
    <property type="match status" value="1"/>
</dbReference>
<name>A0A1B0AFP1_GLOPL</name>
<evidence type="ECO:0000313" key="3">
    <source>
        <dbReference type="Proteomes" id="UP000092445"/>
    </source>
</evidence>
<dbReference type="GO" id="GO:0006351">
    <property type="term" value="P:DNA-templated transcription"/>
    <property type="evidence" value="ECO:0007669"/>
    <property type="project" value="InterPro"/>
</dbReference>
<dbReference type="AlphaFoldDB" id="A0A1B0AFP1"/>
<dbReference type="InterPro" id="IPR007647">
    <property type="entry name" value="RNA_pol_Rpb2_5"/>
</dbReference>
<accession>A0A1B0AFP1</accession>
<sequence>MMGYKKANKTLIFLPCNHTTSPIRYHNTHVIRKFEDFFDDGLVEYLDVKEENDAYIAWNEAGIDPDNTTYFDIEPFIILEEMRNKNVMFEESRPPGNHCILPVGFSYCAILDTKTPAKRRANACTGLLPCPHQINVLWVNSKNFLEFLMNRPFLCIASLMLEVWMAPAAALSNAARQ</sequence>
<dbReference type="EnsemblMetazoa" id="GPAI044195-RA">
    <property type="protein sequence ID" value="GPAI044195-PA"/>
    <property type="gene ID" value="GPAI044195"/>
</dbReference>
<keyword evidence="3" id="KW-1185">Reference proteome</keyword>
<dbReference type="VEuPathDB" id="VectorBase:GPAI044195"/>
<reference evidence="2" key="2">
    <citation type="submission" date="2020-05" db="UniProtKB">
        <authorList>
            <consortium name="EnsemblMetazoa"/>
        </authorList>
    </citation>
    <scope>IDENTIFICATION</scope>
    <source>
        <strain evidence="2">IAEA</strain>
    </source>
</reference>
<dbReference type="STRING" id="7398.A0A1B0AFP1"/>
<protein>
    <recommendedName>
        <fullName evidence="1">RNA polymerase Rpb2 domain-containing protein</fullName>
    </recommendedName>
</protein>
<feature type="domain" description="RNA polymerase Rpb2" evidence="1">
    <location>
        <begin position="34"/>
        <end position="63"/>
    </location>
</feature>
<dbReference type="Proteomes" id="UP000092445">
    <property type="component" value="Unassembled WGS sequence"/>
</dbReference>
<evidence type="ECO:0000259" key="1">
    <source>
        <dbReference type="Pfam" id="PF04567"/>
    </source>
</evidence>
<organism evidence="2 3">
    <name type="scientific">Glossina pallidipes</name>
    <name type="common">Tsetse fly</name>
    <dbReference type="NCBI Taxonomy" id="7398"/>
    <lineage>
        <taxon>Eukaryota</taxon>
        <taxon>Metazoa</taxon>
        <taxon>Ecdysozoa</taxon>
        <taxon>Arthropoda</taxon>
        <taxon>Hexapoda</taxon>
        <taxon>Insecta</taxon>
        <taxon>Pterygota</taxon>
        <taxon>Neoptera</taxon>
        <taxon>Endopterygota</taxon>
        <taxon>Diptera</taxon>
        <taxon>Brachycera</taxon>
        <taxon>Muscomorpha</taxon>
        <taxon>Hippoboscoidea</taxon>
        <taxon>Glossinidae</taxon>
        <taxon>Glossina</taxon>
    </lineage>
</organism>
<proteinExistence type="predicted"/>
<dbReference type="Pfam" id="PF04567">
    <property type="entry name" value="RNA_pol_Rpb2_5"/>
    <property type="match status" value="1"/>
</dbReference>